<dbReference type="InterPro" id="IPR003593">
    <property type="entry name" value="AAA+_ATPase"/>
</dbReference>
<accession>A0A520KQ13</accession>
<dbReference type="PANTHER" id="PTHR43146:SF1">
    <property type="entry name" value="CANCER-RELATED NUCLEOSIDE-TRIPHOSPHATASE"/>
    <property type="match status" value="1"/>
</dbReference>
<proteinExistence type="predicted"/>
<protein>
    <recommendedName>
        <fullName evidence="4">AAA+ ATPase domain-containing protein</fullName>
    </recommendedName>
</protein>
<dbReference type="AlphaFoldDB" id="A0A520KQ13"/>
<dbReference type="EMBL" id="RXII01000011">
    <property type="protein sequence ID" value="RZN63546.1"/>
    <property type="molecule type" value="Genomic_DNA"/>
</dbReference>
<feature type="domain" description="AAA+ ATPase" evidence="4">
    <location>
        <begin position="52"/>
        <end position="229"/>
    </location>
</feature>
<gene>
    <name evidence="5" type="ORF">EF810_00635</name>
</gene>
<evidence type="ECO:0000313" key="6">
    <source>
        <dbReference type="Proteomes" id="UP000316217"/>
    </source>
</evidence>
<evidence type="ECO:0000313" key="5">
    <source>
        <dbReference type="EMBL" id="RZN63546.1"/>
    </source>
</evidence>
<dbReference type="GO" id="GO:0017111">
    <property type="term" value="F:ribonucleoside triphosphate phosphatase activity"/>
    <property type="evidence" value="ECO:0007669"/>
    <property type="project" value="InterPro"/>
</dbReference>
<dbReference type="Pfam" id="PF03266">
    <property type="entry name" value="NTPase_1"/>
    <property type="match status" value="1"/>
</dbReference>
<keyword evidence="1" id="KW-0547">Nucleotide-binding</keyword>
<dbReference type="PANTHER" id="PTHR43146">
    <property type="entry name" value="CANCER-RELATED NUCLEOSIDE-TRIPHOSPHATASE"/>
    <property type="match status" value="1"/>
</dbReference>
<evidence type="ECO:0000256" key="1">
    <source>
        <dbReference type="ARBA" id="ARBA00022741"/>
    </source>
</evidence>
<dbReference type="InterPro" id="IPR004948">
    <property type="entry name" value="Nuc-triphosphatase_THEP1"/>
</dbReference>
<dbReference type="InterPro" id="IPR027417">
    <property type="entry name" value="P-loop_NTPase"/>
</dbReference>
<evidence type="ECO:0000259" key="4">
    <source>
        <dbReference type="SMART" id="SM00382"/>
    </source>
</evidence>
<keyword evidence="2" id="KW-0378">Hydrolase</keyword>
<dbReference type="Gene3D" id="3.40.50.300">
    <property type="entry name" value="P-loop containing nucleotide triphosphate hydrolases"/>
    <property type="match status" value="1"/>
</dbReference>
<dbReference type="Proteomes" id="UP000316217">
    <property type="component" value="Unassembled WGS sequence"/>
</dbReference>
<comment type="caution">
    <text evidence="5">The sequence shown here is derived from an EMBL/GenBank/DDBJ whole genome shotgun (WGS) entry which is preliminary data.</text>
</comment>
<dbReference type="SMART" id="SM00382">
    <property type="entry name" value="AAA"/>
    <property type="match status" value="1"/>
</dbReference>
<reference evidence="5 6" key="1">
    <citation type="journal article" date="2019" name="Nat. Microbiol.">
        <title>Wide diversity of methane and short-chain alkane metabolisms in uncultured archaea.</title>
        <authorList>
            <person name="Borrel G."/>
            <person name="Adam P.S."/>
            <person name="McKay L.J."/>
            <person name="Chen L.X."/>
            <person name="Sierra-Garcia I.N."/>
            <person name="Sieber C.M."/>
            <person name="Letourneur Q."/>
            <person name="Ghozlane A."/>
            <person name="Andersen G.L."/>
            <person name="Li W.J."/>
            <person name="Hallam S.J."/>
            <person name="Muyzer G."/>
            <person name="de Oliveira V.M."/>
            <person name="Inskeep W.P."/>
            <person name="Banfield J.F."/>
            <person name="Gribaldo S."/>
        </authorList>
    </citation>
    <scope>NUCLEOTIDE SEQUENCE [LARGE SCALE GENOMIC DNA]</scope>
    <source>
        <strain evidence="5">NM4</strain>
    </source>
</reference>
<name>A0A520KQ13_9CREN</name>
<keyword evidence="3" id="KW-0067">ATP-binding</keyword>
<organism evidence="5 6">
    <name type="scientific">Candidatus Methanodesulfokora washburnensis</name>
    <dbReference type="NCBI Taxonomy" id="2478471"/>
    <lineage>
        <taxon>Archaea</taxon>
        <taxon>Thermoproteota</taxon>
        <taxon>Candidatus Korarchaeia</taxon>
        <taxon>Candidatus Korarchaeia incertae sedis</taxon>
        <taxon>Candidatus Methanodesulfokora</taxon>
    </lineage>
</organism>
<dbReference type="GO" id="GO:0005524">
    <property type="term" value="F:ATP binding"/>
    <property type="evidence" value="ECO:0007669"/>
    <property type="project" value="UniProtKB-KW"/>
</dbReference>
<evidence type="ECO:0000256" key="3">
    <source>
        <dbReference type="ARBA" id="ARBA00022840"/>
    </source>
</evidence>
<evidence type="ECO:0000256" key="2">
    <source>
        <dbReference type="ARBA" id="ARBA00022801"/>
    </source>
</evidence>
<dbReference type="SUPFAM" id="SSF52540">
    <property type="entry name" value="P-loop containing nucleoside triphosphate hydrolases"/>
    <property type="match status" value="1"/>
</dbReference>
<sequence>MIPFIPIFSYLSFNSFDTADLSSSIILEASSITLARSMLILNTDLIFYFILMPKNMVIRGRPGSGKSTAISLAIEYLRKNGIKIAGMVTPEIRKGGIRVGFEAVDLLTGERIILASAGYKGPSVGKYGVNIPLFNEFLTKLDSHLNEGDAIFIDEVGKMELMSNLFQKIVEKALDIDKPAVFTAPFYDLPFVSRMIARKDVELIWINRGESDLVARRITERVLTWLRGEERFLM</sequence>